<gene>
    <name evidence="7" type="ORF">ACFQGB_08630</name>
</gene>
<dbReference type="Proteomes" id="UP001596395">
    <property type="component" value="Unassembled WGS sequence"/>
</dbReference>
<dbReference type="InterPro" id="IPR010432">
    <property type="entry name" value="RDD"/>
</dbReference>
<evidence type="ECO:0000256" key="3">
    <source>
        <dbReference type="ARBA" id="ARBA00022989"/>
    </source>
</evidence>
<keyword evidence="8" id="KW-1185">Reference proteome</keyword>
<reference evidence="7 8" key="1">
    <citation type="journal article" date="2019" name="Int. J. Syst. Evol. Microbiol.">
        <title>The Global Catalogue of Microorganisms (GCM) 10K type strain sequencing project: providing services to taxonomists for standard genome sequencing and annotation.</title>
        <authorList>
            <consortium name="The Broad Institute Genomics Platform"/>
            <consortium name="The Broad Institute Genome Sequencing Center for Infectious Disease"/>
            <person name="Wu L."/>
            <person name="Ma J."/>
        </authorList>
    </citation>
    <scope>NUCLEOTIDE SEQUENCE [LARGE SCALE GENOMIC DNA]</scope>
    <source>
        <strain evidence="7 8">GX26</strain>
    </source>
</reference>
<dbReference type="AlphaFoldDB" id="A0ABD5VBX5"/>
<proteinExistence type="predicted"/>
<protein>
    <submittedName>
        <fullName evidence="7">RDD family protein</fullName>
    </submittedName>
</protein>
<dbReference type="RefSeq" id="WP_336349907.1">
    <property type="nucleotide sequence ID" value="NZ_JAZAQL010000002.1"/>
</dbReference>
<evidence type="ECO:0000313" key="8">
    <source>
        <dbReference type="Proteomes" id="UP001596395"/>
    </source>
</evidence>
<feature type="transmembrane region" description="Helical" evidence="5">
    <location>
        <begin position="24"/>
        <end position="48"/>
    </location>
</feature>
<name>A0ABD5VBX5_9EURY</name>
<evidence type="ECO:0000256" key="4">
    <source>
        <dbReference type="ARBA" id="ARBA00023136"/>
    </source>
</evidence>
<evidence type="ECO:0000256" key="5">
    <source>
        <dbReference type="SAM" id="Phobius"/>
    </source>
</evidence>
<organism evidence="7 8">
    <name type="scientific">Halorubellus litoreus</name>
    <dbReference type="NCBI Taxonomy" id="755308"/>
    <lineage>
        <taxon>Archaea</taxon>
        <taxon>Methanobacteriati</taxon>
        <taxon>Methanobacteriota</taxon>
        <taxon>Stenosarchaea group</taxon>
        <taxon>Halobacteria</taxon>
        <taxon>Halobacteriales</taxon>
        <taxon>Halorubellaceae</taxon>
        <taxon>Halorubellus</taxon>
    </lineage>
</organism>
<evidence type="ECO:0000256" key="1">
    <source>
        <dbReference type="ARBA" id="ARBA00004141"/>
    </source>
</evidence>
<feature type="transmembrane region" description="Helical" evidence="5">
    <location>
        <begin position="60"/>
        <end position="78"/>
    </location>
</feature>
<evidence type="ECO:0000259" key="6">
    <source>
        <dbReference type="Pfam" id="PF06271"/>
    </source>
</evidence>
<evidence type="ECO:0000313" key="7">
    <source>
        <dbReference type="EMBL" id="MFC6952927.1"/>
    </source>
</evidence>
<comment type="caution">
    <text evidence="7">The sequence shown here is derived from an EMBL/GenBank/DDBJ whole genome shotgun (WGS) entry which is preliminary data.</text>
</comment>
<dbReference type="PANTHER" id="PTHR38480:SF1">
    <property type="entry name" value="SLR0254 PROTEIN"/>
    <property type="match status" value="1"/>
</dbReference>
<keyword evidence="2 5" id="KW-0812">Transmembrane</keyword>
<feature type="transmembrane region" description="Helical" evidence="5">
    <location>
        <begin position="113"/>
        <end position="133"/>
    </location>
</feature>
<dbReference type="Pfam" id="PF06271">
    <property type="entry name" value="RDD"/>
    <property type="match status" value="1"/>
</dbReference>
<dbReference type="EMBL" id="JBHSXN010000002">
    <property type="protein sequence ID" value="MFC6952927.1"/>
    <property type="molecule type" value="Genomic_DNA"/>
</dbReference>
<accession>A0ABD5VBX5</accession>
<comment type="subcellular location">
    <subcellularLocation>
        <location evidence="1">Membrane</location>
        <topology evidence="1">Multi-pass membrane protein</topology>
    </subcellularLocation>
</comment>
<keyword evidence="4 5" id="KW-0472">Membrane</keyword>
<sequence length="152" mass="16314">MENDEAPETCGIGIRGVAMAIDSVVWFVLLFAAIYPIAAVTGDITTVGGQTDASLEGTPALVAFGLWLGLSLSYHALLEWQYGQTIGKYLVKIRAADADGSTLSLRTAVVRNVLRLVDFLPAFYALGIATVALSDRRRRLGDRVADTVVVRD</sequence>
<feature type="domain" description="RDD" evidence="6">
    <location>
        <begin position="11"/>
        <end position="145"/>
    </location>
</feature>
<dbReference type="GO" id="GO:0016020">
    <property type="term" value="C:membrane"/>
    <property type="evidence" value="ECO:0007669"/>
    <property type="project" value="UniProtKB-SubCell"/>
</dbReference>
<dbReference type="PANTHER" id="PTHR38480">
    <property type="entry name" value="SLR0254 PROTEIN"/>
    <property type="match status" value="1"/>
</dbReference>
<keyword evidence="3 5" id="KW-1133">Transmembrane helix</keyword>
<evidence type="ECO:0000256" key="2">
    <source>
        <dbReference type="ARBA" id="ARBA00022692"/>
    </source>
</evidence>